<accession>A0A852ZLH7</accession>
<evidence type="ECO:0000256" key="4">
    <source>
        <dbReference type="ARBA" id="ARBA00012268"/>
    </source>
</evidence>
<evidence type="ECO:0000256" key="3">
    <source>
        <dbReference type="ARBA" id="ARBA00008061"/>
    </source>
</evidence>
<feature type="binding site" evidence="16">
    <location>
        <begin position="419"/>
        <end position="424"/>
    </location>
    <ligand>
        <name>substrate</name>
    </ligand>
</feature>
<evidence type="ECO:0000256" key="7">
    <source>
        <dbReference type="ARBA" id="ARBA00022801"/>
    </source>
</evidence>
<dbReference type="GO" id="GO:0005737">
    <property type="term" value="C:cytoplasm"/>
    <property type="evidence" value="ECO:0007669"/>
    <property type="project" value="UniProtKB-SubCell"/>
</dbReference>
<feature type="domain" description="Glycosyl hydrolase family 13 catalytic" evidence="19">
    <location>
        <begin position="133"/>
        <end position="489"/>
    </location>
</feature>
<evidence type="ECO:0000256" key="5">
    <source>
        <dbReference type="ARBA" id="ARBA00015938"/>
    </source>
</evidence>
<evidence type="ECO:0000256" key="6">
    <source>
        <dbReference type="ARBA" id="ARBA00022490"/>
    </source>
</evidence>
<dbReference type="UniPathway" id="UPA00299"/>
<dbReference type="Proteomes" id="UP000567795">
    <property type="component" value="Unassembled WGS sequence"/>
</dbReference>
<dbReference type="Gene3D" id="2.60.40.10">
    <property type="entry name" value="Immunoglobulins"/>
    <property type="match status" value="1"/>
</dbReference>
<comment type="pathway">
    <text evidence="2 14">Glycan biosynthesis; trehalose biosynthesis.</text>
</comment>
<evidence type="ECO:0000256" key="11">
    <source>
        <dbReference type="ARBA" id="ARBA00033284"/>
    </source>
</evidence>
<dbReference type="GO" id="GO:0033942">
    <property type="term" value="F:4-alpha-D-(1-&gt;4)-alpha-D-glucanotrehalose trehalohydrolase activity"/>
    <property type="evidence" value="ECO:0007669"/>
    <property type="project" value="UniProtKB-EC"/>
</dbReference>
<keyword evidence="21" id="KW-1185">Reference proteome</keyword>
<keyword evidence="8" id="KW-0119">Carbohydrate metabolism</keyword>
<feature type="binding site" evidence="16">
    <location>
        <begin position="341"/>
        <end position="345"/>
    </location>
    <ligand>
        <name>substrate</name>
    </ligand>
</feature>
<dbReference type="InterPro" id="IPR014756">
    <property type="entry name" value="Ig_E-set"/>
</dbReference>
<evidence type="ECO:0000256" key="17">
    <source>
        <dbReference type="PIRSR" id="PIRSR006337-3"/>
    </source>
</evidence>
<evidence type="ECO:0000256" key="13">
    <source>
        <dbReference type="NCBIfam" id="TIGR02402"/>
    </source>
</evidence>
<dbReference type="InterPro" id="IPR013783">
    <property type="entry name" value="Ig-like_fold"/>
</dbReference>
<evidence type="ECO:0000313" key="20">
    <source>
        <dbReference type="EMBL" id="NYI03236.1"/>
    </source>
</evidence>
<evidence type="ECO:0000256" key="1">
    <source>
        <dbReference type="ARBA" id="ARBA00004496"/>
    </source>
</evidence>
<keyword evidence="7 14" id="KW-0378">Hydrolase</keyword>
<dbReference type="SUPFAM" id="SSF51445">
    <property type="entry name" value="(Trans)glycosidases"/>
    <property type="match status" value="1"/>
</dbReference>
<evidence type="ECO:0000256" key="14">
    <source>
        <dbReference type="PIRNR" id="PIRNR006337"/>
    </source>
</evidence>
<evidence type="ECO:0000259" key="19">
    <source>
        <dbReference type="SMART" id="SM00642"/>
    </source>
</evidence>
<dbReference type="EMBL" id="JACBZD010000001">
    <property type="protein sequence ID" value="NYI03236.1"/>
    <property type="molecule type" value="Genomic_DNA"/>
</dbReference>
<dbReference type="GO" id="GO:0005992">
    <property type="term" value="P:trehalose biosynthetic process"/>
    <property type="evidence" value="ECO:0007669"/>
    <property type="project" value="UniProtKB-UniRule"/>
</dbReference>
<evidence type="ECO:0000256" key="9">
    <source>
        <dbReference type="ARBA" id="ARBA00023295"/>
    </source>
</evidence>
<feature type="region of interest" description="Disordered" evidence="18">
    <location>
        <begin position="87"/>
        <end position="111"/>
    </location>
</feature>
<dbReference type="RefSeq" id="WP_246449506.1">
    <property type="nucleotide sequence ID" value="NZ_JACBZD010000001.1"/>
</dbReference>
<dbReference type="EC" id="3.2.1.141" evidence="4 13"/>
<proteinExistence type="inferred from homology"/>
<dbReference type="InterPro" id="IPR012768">
    <property type="entry name" value="Trehalose_TreZ"/>
</dbReference>
<feature type="active site" description="Nucleophile" evidence="15">
    <location>
        <position position="279"/>
    </location>
</feature>
<dbReference type="NCBIfam" id="TIGR02402">
    <property type="entry name" value="trehalose_TreZ"/>
    <property type="match status" value="1"/>
</dbReference>
<evidence type="ECO:0000256" key="18">
    <source>
        <dbReference type="SAM" id="MobiDB-lite"/>
    </source>
</evidence>
<dbReference type="Gene3D" id="3.20.20.80">
    <property type="entry name" value="Glycosidases"/>
    <property type="match status" value="1"/>
</dbReference>
<feature type="binding site" evidence="16">
    <location>
        <begin position="277"/>
        <end position="282"/>
    </location>
    <ligand>
        <name>substrate</name>
    </ligand>
</feature>
<evidence type="ECO:0000256" key="2">
    <source>
        <dbReference type="ARBA" id="ARBA00005199"/>
    </source>
</evidence>
<dbReference type="CDD" id="cd02853">
    <property type="entry name" value="E_set_MTHase_like_N"/>
    <property type="match status" value="1"/>
</dbReference>
<feature type="site" description="Transition state stabilizer" evidence="17">
    <location>
        <position position="420"/>
    </location>
</feature>
<dbReference type="AlphaFoldDB" id="A0A852ZLH7"/>
<dbReference type="PANTHER" id="PTHR43651">
    <property type="entry name" value="1,4-ALPHA-GLUCAN-BRANCHING ENZYME"/>
    <property type="match status" value="1"/>
</dbReference>
<evidence type="ECO:0000256" key="10">
    <source>
        <dbReference type="ARBA" id="ARBA00032057"/>
    </source>
</evidence>
<dbReference type="InterPro" id="IPR017853">
    <property type="entry name" value="GH"/>
</dbReference>
<comment type="similarity">
    <text evidence="3 14">Belongs to the glycosyl hydrolase 13 family.</text>
</comment>
<feature type="active site" description="Proton donor" evidence="15">
    <location>
        <position position="316"/>
    </location>
</feature>
<evidence type="ECO:0000256" key="15">
    <source>
        <dbReference type="PIRSR" id="PIRSR006337-1"/>
    </source>
</evidence>
<dbReference type="Pfam" id="PF00128">
    <property type="entry name" value="Alpha-amylase"/>
    <property type="match status" value="1"/>
</dbReference>
<dbReference type="SMART" id="SM00642">
    <property type="entry name" value="Aamy"/>
    <property type="match status" value="1"/>
</dbReference>
<protein>
    <recommendedName>
        <fullName evidence="5 13">Malto-oligosyltrehalose trehalohydrolase</fullName>
        <shortName evidence="14">MTHase</shortName>
        <ecNumber evidence="4 13">3.2.1.141</ecNumber>
    </recommendedName>
    <alternativeName>
        <fullName evidence="11 14">4-alpha-D-((1-&gt;4)-alpha-D-glucano)trehalose trehalohydrolase</fullName>
    </alternativeName>
    <alternativeName>
        <fullName evidence="10 14">Maltooligosyl trehalose trehalohydrolase</fullName>
    </alternativeName>
</protein>
<evidence type="ECO:0000256" key="12">
    <source>
        <dbReference type="ARBA" id="ARBA00034013"/>
    </source>
</evidence>
<comment type="catalytic activity">
    <reaction evidence="12 14">
        <text>hydrolysis of (1-&gt;4)-alpha-D-glucosidic linkage in 4-alpha-D-[(1-&gt;4)-alpha-D-glucanosyl]n trehalose to yield trehalose and (1-&gt;4)-alpha-D-glucan.</text>
        <dbReference type="EC" id="3.2.1.141"/>
    </reaction>
</comment>
<evidence type="ECO:0000256" key="16">
    <source>
        <dbReference type="PIRSR" id="PIRSR006337-2"/>
    </source>
</evidence>
<evidence type="ECO:0000256" key="8">
    <source>
        <dbReference type="ARBA" id="ARBA00023277"/>
    </source>
</evidence>
<comment type="caution">
    <text evidence="20">The sequence shown here is derived from an EMBL/GenBank/DDBJ whole genome shotgun (WGS) entry which is preliminary data.</text>
</comment>
<keyword evidence="9 14" id="KW-0326">Glycosidase</keyword>
<reference evidence="20 21" key="1">
    <citation type="submission" date="2020-07" db="EMBL/GenBank/DDBJ databases">
        <title>Sequencing the genomes of 1000 actinobacteria strains.</title>
        <authorList>
            <person name="Klenk H.-P."/>
        </authorList>
    </citation>
    <scope>NUCLEOTIDE SEQUENCE [LARGE SCALE GENOMIC DNA]</scope>
    <source>
        <strain evidence="20 21">DSM 42178</strain>
    </source>
</reference>
<keyword evidence="6" id="KW-0963">Cytoplasm</keyword>
<sequence>MTRRPRRFAVWAPDARRVEVVVDGEAVAMRRRPVAAPAPAGPAVGAGRAVGAVLGPGEPGDPGEGWWEAEVECGPLARYGFRLDGDETVLPDPRSPRQPDGPDGPSQLVDHDAFGWTDTAWRGRPLPGAVVYELHVGTFSAAGTFDGAVERLDHLVELGVDFVELMPVCPVPGDRNWGYDGVSLWAVHEPLGGPDGLKRFVDAAHRRGLGVLLDVVHNHLGPSGNHLPRFGPYFTDRYATPWGAAVNLDGPGSDAVREYLIGSALAWLRHYHLDGLRLDAVHALADGRARHFLEELSARVDALAVELGRPLALVAESDLNDPRLVTGREAGGFGLTAQWSDDFHHALHAALTGERQGYYADFADYLGTGGGPLASLAHTLTRVWLHDGRWSAFRGRTHGRPVETGRISGHRFLGYLQTHDQVGNRALGDRIGAALAPGLAAAGAALVLTSPFTPMLFMGEEWGAGTPWQFFTAHTDPELAEAVRRGRRREFGAHGWDAGEIPDPQDEATFLRSKLDWSEPGREPHAALLAWYRALIRLRRRVPALADGDLTGVRVAFDESERWLVVHRGPGARVAVNLAEEPRTVPLGGRAGWRVAAAWPGEEAVGLDASGASCRLPPHATAVLTAGGPSMGSA</sequence>
<organism evidence="20 21">
    <name type="scientific">Allostreptomyces psammosilenae</name>
    <dbReference type="NCBI Taxonomy" id="1892865"/>
    <lineage>
        <taxon>Bacteria</taxon>
        <taxon>Bacillati</taxon>
        <taxon>Actinomycetota</taxon>
        <taxon>Actinomycetes</taxon>
        <taxon>Kitasatosporales</taxon>
        <taxon>Streptomycetaceae</taxon>
        <taxon>Allostreptomyces</taxon>
    </lineage>
</organism>
<name>A0A852ZLH7_9ACTN</name>
<dbReference type="InterPro" id="IPR044901">
    <property type="entry name" value="Trehalose_TreZ_E-set_sf"/>
</dbReference>
<dbReference type="SUPFAM" id="SSF81296">
    <property type="entry name" value="E set domains"/>
    <property type="match status" value="1"/>
</dbReference>
<evidence type="ECO:0000313" key="21">
    <source>
        <dbReference type="Proteomes" id="UP000567795"/>
    </source>
</evidence>
<dbReference type="CDD" id="cd11325">
    <property type="entry name" value="AmyAc_GTHase"/>
    <property type="match status" value="1"/>
</dbReference>
<comment type="subcellular location">
    <subcellularLocation>
        <location evidence="1 15">Cytoplasm</location>
    </subcellularLocation>
</comment>
<dbReference type="InterPro" id="IPR006047">
    <property type="entry name" value="GH13_cat_dom"/>
</dbReference>
<gene>
    <name evidence="20" type="ORF">FHU37_000179</name>
</gene>
<dbReference type="PIRSF" id="PIRSF006337">
    <property type="entry name" value="Trehalose_TreZ"/>
    <property type="match status" value="1"/>
</dbReference>
<dbReference type="Gene3D" id="1.10.10.760">
    <property type="entry name" value="E-set domains of sugar-utilizing enzymes"/>
    <property type="match status" value="1"/>
</dbReference>
<dbReference type="PANTHER" id="PTHR43651:SF11">
    <property type="entry name" value="MALTO-OLIGOSYLTREHALOSE TREHALOHYDROLASE"/>
    <property type="match status" value="1"/>
</dbReference>